<proteinExistence type="predicted"/>
<protein>
    <submittedName>
        <fullName evidence="1">Uncharacterized protein</fullName>
    </submittedName>
</protein>
<reference evidence="1" key="1">
    <citation type="submission" date="2016-08" db="EMBL/GenBank/DDBJ databases">
        <authorList>
            <person name="Ngugi D.K."/>
            <person name="Miyake S."/>
            <person name="Stingl U."/>
        </authorList>
    </citation>
    <scope>NUCLEOTIDE SEQUENCE</scope>
    <source>
        <strain evidence="1">SCG-B11WGA-EpuloA1</strain>
    </source>
</reference>
<dbReference type="EMBL" id="LJDB01000087">
    <property type="protein sequence ID" value="ONI38487.1"/>
    <property type="molecule type" value="Genomic_DNA"/>
</dbReference>
<evidence type="ECO:0000313" key="2">
    <source>
        <dbReference type="Proteomes" id="UP000188605"/>
    </source>
</evidence>
<keyword evidence="2" id="KW-1185">Reference proteome</keyword>
<accession>A0ACC8X9A1</accession>
<dbReference type="Proteomes" id="UP000188605">
    <property type="component" value="Unassembled WGS sequence"/>
</dbReference>
<name>A0ACC8X9A1_9FIRM</name>
<organism evidence="1 2">
    <name type="scientific">Candidatus Epulonipiscium fishelsonii</name>
    <dbReference type="NCBI Taxonomy" id="77094"/>
    <lineage>
        <taxon>Bacteria</taxon>
        <taxon>Bacillati</taxon>
        <taxon>Bacillota</taxon>
        <taxon>Clostridia</taxon>
        <taxon>Lachnospirales</taxon>
        <taxon>Lachnospiraceae</taxon>
        <taxon>Candidatus Epulonipiscium</taxon>
    </lineage>
</organism>
<evidence type="ECO:0000313" key="1">
    <source>
        <dbReference type="EMBL" id="ONI38487.1"/>
    </source>
</evidence>
<gene>
    <name evidence="1" type="ORF">AN396_10660</name>
</gene>
<comment type="caution">
    <text evidence="1">The sequence shown here is derived from an EMBL/GenBank/DDBJ whole genome shotgun (WGS) entry which is preliminary data.</text>
</comment>
<sequence length="410" mass="47969">MKISLCLITKNEEHNIAKCINSVKNIVDEIVVVDTGSTDKTVEIAKQHGANIYYFEWVNDFSKARNYAKSKVTGDWIIFLDADEYLEEGKQSVLLNYIKQVDQMGYETIVIFRINYDPKKSGFDKGGQELRIFKNKPYLLYKRPIHETLVNINKELDAIVLPSEEIKLYHTGYSEEELTKKDTLNRNINILLEAIKNDPTDQLSLIYLGREYCVKEDYKNSFYYLNLVQNLNDENISRMIKEYYSYFLHSATKLDTSVKEIFSIYENAIKYEPNLPDVHYSIAMYCIDKKAYQEAIIYLEATLNSLIHFPRDQKCRISVASVPFLYLNLAESYFNQNLFDKTISTFTEMLTFNKWYKAGLIKFLEIMSSNAPEDVAEFLKEFYNFNNQKEIEFITSCAKEANFIDLITML</sequence>